<dbReference type="Gene3D" id="3.40.1190.10">
    <property type="entry name" value="Mur-like, catalytic domain"/>
    <property type="match status" value="1"/>
</dbReference>
<name>A0A554LH63_9BACT</name>
<dbReference type="Pfam" id="PF01225">
    <property type="entry name" value="Mur_ligase"/>
    <property type="match status" value="1"/>
</dbReference>
<dbReference type="GO" id="GO:0005524">
    <property type="term" value="F:ATP binding"/>
    <property type="evidence" value="ECO:0007669"/>
    <property type="project" value="UniProtKB-UniRule"/>
</dbReference>
<dbReference type="AlphaFoldDB" id="A0A554LH63"/>
<dbReference type="InterPro" id="IPR036565">
    <property type="entry name" value="Mur-like_cat_sf"/>
</dbReference>
<feature type="binding site" evidence="14">
    <location>
        <begin position="111"/>
        <end position="117"/>
    </location>
    <ligand>
        <name>ATP</name>
        <dbReference type="ChEBI" id="CHEBI:30616"/>
    </ligand>
</feature>
<evidence type="ECO:0000256" key="7">
    <source>
        <dbReference type="ARBA" id="ARBA00022741"/>
    </source>
</evidence>
<dbReference type="GO" id="GO:0071555">
    <property type="term" value="P:cell wall organization"/>
    <property type="evidence" value="ECO:0007669"/>
    <property type="project" value="UniProtKB-KW"/>
</dbReference>
<evidence type="ECO:0000256" key="14">
    <source>
        <dbReference type="HAMAP-Rule" id="MF_00046"/>
    </source>
</evidence>
<comment type="pathway">
    <text evidence="2 14">Cell wall biogenesis; peptidoglycan biosynthesis.</text>
</comment>
<dbReference type="Gene3D" id="3.90.190.20">
    <property type="entry name" value="Mur ligase, C-terminal domain"/>
    <property type="match status" value="1"/>
</dbReference>
<keyword evidence="11 14" id="KW-0131">Cell cycle</keyword>
<evidence type="ECO:0000256" key="3">
    <source>
        <dbReference type="ARBA" id="ARBA00012211"/>
    </source>
</evidence>
<dbReference type="Pfam" id="PF08245">
    <property type="entry name" value="Mur_ligase_M"/>
    <property type="match status" value="1"/>
</dbReference>
<dbReference type="InterPro" id="IPR050061">
    <property type="entry name" value="MurCDEF_pg_biosynth"/>
</dbReference>
<evidence type="ECO:0000256" key="12">
    <source>
        <dbReference type="ARBA" id="ARBA00023316"/>
    </source>
</evidence>
<dbReference type="Pfam" id="PF02875">
    <property type="entry name" value="Mur_ligase_C"/>
    <property type="match status" value="1"/>
</dbReference>
<proteinExistence type="inferred from homology"/>
<reference evidence="18 19" key="1">
    <citation type="submission" date="2017-07" db="EMBL/GenBank/DDBJ databases">
        <title>Mechanisms for carbon and nitrogen cycling indicate functional differentiation within the Candidate Phyla Radiation.</title>
        <authorList>
            <person name="Danczak R.E."/>
            <person name="Johnston M.D."/>
            <person name="Kenah C."/>
            <person name="Slattery M."/>
            <person name="Wrighton K.C."/>
            <person name="Wilkins M.J."/>
        </authorList>
    </citation>
    <scope>NUCLEOTIDE SEQUENCE [LARGE SCALE GENOMIC DNA]</scope>
    <source>
        <strain evidence="18">Licking1014_96</strain>
    </source>
</reference>
<dbReference type="GO" id="GO:0008763">
    <property type="term" value="F:UDP-N-acetylmuramate-L-alanine ligase activity"/>
    <property type="evidence" value="ECO:0007669"/>
    <property type="project" value="UniProtKB-UniRule"/>
</dbReference>
<protein>
    <recommendedName>
        <fullName evidence="3 14">UDP-N-acetylmuramate--L-alanine ligase</fullName>
        <ecNumber evidence="3 14">6.3.2.8</ecNumber>
    </recommendedName>
    <alternativeName>
        <fullName evidence="14">UDP-N-acetylmuramoyl-L-alanine synthetase</fullName>
    </alternativeName>
</protein>
<keyword evidence="4 14" id="KW-0963">Cytoplasm</keyword>
<dbReference type="PANTHER" id="PTHR43445:SF3">
    <property type="entry name" value="UDP-N-ACETYLMURAMATE--L-ALANINE LIGASE"/>
    <property type="match status" value="1"/>
</dbReference>
<dbReference type="GO" id="GO:0008360">
    <property type="term" value="P:regulation of cell shape"/>
    <property type="evidence" value="ECO:0007669"/>
    <property type="project" value="UniProtKB-KW"/>
</dbReference>
<evidence type="ECO:0000259" key="15">
    <source>
        <dbReference type="Pfam" id="PF01225"/>
    </source>
</evidence>
<comment type="similarity">
    <text evidence="14">Belongs to the MurCDEF family.</text>
</comment>
<dbReference type="GO" id="GO:0051301">
    <property type="term" value="P:cell division"/>
    <property type="evidence" value="ECO:0007669"/>
    <property type="project" value="UniProtKB-KW"/>
</dbReference>
<evidence type="ECO:0000256" key="11">
    <source>
        <dbReference type="ARBA" id="ARBA00023306"/>
    </source>
</evidence>
<dbReference type="SUPFAM" id="SSF53244">
    <property type="entry name" value="MurD-like peptide ligases, peptide-binding domain"/>
    <property type="match status" value="1"/>
</dbReference>
<dbReference type="SUPFAM" id="SSF53623">
    <property type="entry name" value="MurD-like peptide ligases, catalytic domain"/>
    <property type="match status" value="1"/>
</dbReference>
<evidence type="ECO:0000256" key="10">
    <source>
        <dbReference type="ARBA" id="ARBA00022984"/>
    </source>
</evidence>
<keyword evidence="6 14" id="KW-0132">Cell division</keyword>
<dbReference type="InterPro" id="IPR036615">
    <property type="entry name" value="Mur_ligase_C_dom_sf"/>
</dbReference>
<organism evidence="18 19">
    <name type="scientific">Candidatus Berkelbacteria bacterium Licking1014_96</name>
    <dbReference type="NCBI Taxonomy" id="2017149"/>
    <lineage>
        <taxon>Bacteria</taxon>
        <taxon>Candidatus Berkelbacteria</taxon>
    </lineage>
</organism>
<evidence type="ECO:0000256" key="5">
    <source>
        <dbReference type="ARBA" id="ARBA00022598"/>
    </source>
</evidence>
<keyword evidence="5 14" id="KW-0436">Ligase</keyword>
<dbReference type="InterPro" id="IPR013221">
    <property type="entry name" value="Mur_ligase_cen"/>
</dbReference>
<evidence type="ECO:0000256" key="4">
    <source>
        <dbReference type="ARBA" id="ARBA00022490"/>
    </source>
</evidence>
<dbReference type="HAMAP" id="MF_00046">
    <property type="entry name" value="MurC"/>
    <property type="match status" value="1"/>
</dbReference>
<feature type="domain" description="Mur ligase C-terminal" evidence="16">
    <location>
        <begin position="286"/>
        <end position="416"/>
    </location>
</feature>
<dbReference type="InterPro" id="IPR005758">
    <property type="entry name" value="UDP-N-AcMur_Ala_ligase_MurC"/>
</dbReference>
<comment type="function">
    <text evidence="14">Cell wall formation.</text>
</comment>
<sequence length="429" mass="48033">MKLYLVGIGGISMSALAKFLHEQGASVYGSDLVENETVNSLRQAGIKVFIPQRKENIDKSIDEVVYTSAITSNSPGDVELQEARRLKIKTTKRAEKIGELTKIYKTIAVSGTHGKSTTTAMVLQILLEAGLDPSALLGSDFELIKGNYRVGQSKYLVIEADEFDRSFHNFQVDFGAILNLEADHLDYFKGGIEEIKEAFRKYIQENFKEHACLIYNQEDKNLGEVVAEVKRADLKKETLPKIKLKLSIPGEHNQQNARAAFALAKKIGVAEKTIRAALSNFKGASRRFEFKGEKNGVKVIDDYAHHPTEVKATLSAAREMFNSKRIIAVFQPHQYSRTKFFSQEFSQSFNEADVVIIPPIYEVVGRDEKKEINNYGLARMIKKNKEIFATNNFEETVGLLNKITRAGDVIIVMGAGPVTEISNKFLNEK</sequence>
<dbReference type="EC" id="6.3.2.8" evidence="3 14"/>
<dbReference type="EMBL" id="VMGH01000008">
    <property type="protein sequence ID" value="TSC92206.1"/>
    <property type="molecule type" value="Genomic_DNA"/>
</dbReference>
<comment type="caution">
    <text evidence="18">The sequence shown here is derived from an EMBL/GenBank/DDBJ whole genome shotgun (WGS) entry which is preliminary data.</text>
</comment>
<keyword evidence="12 14" id="KW-0961">Cell wall biogenesis/degradation</keyword>
<dbReference type="SUPFAM" id="SSF51984">
    <property type="entry name" value="MurCD N-terminal domain"/>
    <property type="match status" value="1"/>
</dbReference>
<dbReference type="InterPro" id="IPR000713">
    <property type="entry name" value="Mur_ligase_N"/>
</dbReference>
<evidence type="ECO:0000256" key="9">
    <source>
        <dbReference type="ARBA" id="ARBA00022960"/>
    </source>
</evidence>
<keyword evidence="10 14" id="KW-0573">Peptidoglycan synthesis</keyword>
<keyword evidence="7 14" id="KW-0547">Nucleotide-binding</keyword>
<evidence type="ECO:0000256" key="6">
    <source>
        <dbReference type="ARBA" id="ARBA00022618"/>
    </source>
</evidence>
<dbReference type="Proteomes" id="UP000318296">
    <property type="component" value="Unassembled WGS sequence"/>
</dbReference>
<comment type="catalytic activity">
    <reaction evidence="13 14">
        <text>UDP-N-acetyl-alpha-D-muramate + L-alanine + ATP = UDP-N-acetyl-alpha-D-muramoyl-L-alanine + ADP + phosphate + H(+)</text>
        <dbReference type="Rhea" id="RHEA:23372"/>
        <dbReference type="ChEBI" id="CHEBI:15378"/>
        <dbReference type="ChEBI" id="CHEBI:30616"/>
        <dbReference type="ChEBI" id="CHEBI:43474"/>
        <dbReference type="ChEBI" id="CHEBI:57972"/>
        <dbReference type="ChEBI" id="CHEBI:70757"/>
        <dbReference type="ChEBI" id="CHEBI:83898"/>
        <dbReference type="ChEBI" id="CHEBI:456216"/>
        <dbReference type="EC" id="6.3.2.8"/>
    </reaction>
</comment>
<evidence type="ECO:0000259" key="16">
    <source>
        <dbReference type="Pfam" id="PF02875"/>
    </source>
</evidence>
<evidence type="ECO:0000313" key="19">
    <source>
        <dbReference type="Proteomes" id="UP000318296"/>
    </source>
</evidence>
<comment type="subcellular location">
    <subcellularLocation>
        <location evidence="1 14">Cytoplasm</location>
    </subcellularLocation>
</comment>
<dbReference type="InterPro" id="IPR004101">
    <property type="entry name" value="Mur_ligase_C"/>
</dbReference>
<dbReference type="UniPathway" id="UPA00219"/>
<evidence type="ECO:0000256" key="1">
    <source>
        <dbReference type="ARBA" id="ARBA00004496"/>
    </source>
</evidence>
<evidence type="ECO:0000256" key="13">
    <source>
        <dbReference type="ARBA" id="ARBA00047833"/>
    </source>
</evidence>
<feature type="domain" description="Mur ligase central" evidence="17">
    <location>
        <begin position="109"/>
        <end position="236"/>
    </location>
</feature>
<dbReference type="GO" id="GO:0005737">
    <property type="term" value="C:cytoplasm"/>
    <property type="evidence" value="ECO:0007669"/>
    <property type="project" value="UniProtKB-SubCell"/>
</dbReference>
<accession>A0A554LH63</accession>
<dbReference type="Gene3D" id="3.40.50.720">
    <property type="entry name" value="NAD(P)-binding Rossmann-like Domain"/>
    <property type="match status" value="1"/>
</dbReference>
<evidence type="ECO:0000313" key="18">
    <source>
        <dbReference type="EMBL" id="TSC92206.1"/>
    </source>
</evidence>
<gene>
    <name evidence="14" type="primary">murC</name>
    <name evidence="18" type="ORF">CEN92_65</name>
</gene>
<evidence type="ECO:0000259" key="17">
    <source>
        <dbReference type="Pfam" id="PF08245"/>
    </source>
</evidence>
<keyword evidence="8 14" id="KW-0067">ATP-binding</keyword>
<keyword evidence="9 14" id="KW-0133">Cell shape</keyword>
<evidence type="ECO:0000256" key="8">
    <source>
        <dbReference type="ARBA" id="ARBA00022840"/>
    </source>
</evidence>
<feature type="domain" description="Mur ligase N-terminal catalytic" evidence="15">
    <location>
        <begin position="4"/>
        <end position="102"/>
    </location>
</feature>
<dbReference type="PANTHER" id="PTHR43445">
    <property type="entry name" value="UDP-N-ACETYLMURAMATE--L-ALANINE LIGASE-RELATED"/>
    <property type="match status" value="1"/>
</dbReference>
<evidence type="ECO:0000256" key="2">
    <source>
        <dbReference type="ARBA" id="ARBA00004752"/>
    </source>
</evidence>
<dbReference type="GO" id="GO:0009252">
    <property type="term" value="P:peptidoglycan biosynthetic process"/>
    <property type="evidence" value="ECO:0007669"/>
    <property type="project" value="UniProtKB-UniRule"/>
</dbReference>